<dbReference type="Proteomes" id="UP001470230">
    <property type="component" value="Unassembled WGS sequence"/>
</dbReference>
<dbReference type="PANTHER" id="PTHR47026">
    <property type="entry name" value="PIGMENTOSA GTPASE REGULATOR-LIKE PROTEIN, PUTATIVE-RELATED"/>
    <property type="match status" value="1"/>
</dbReference>
<dbReference type="PANTHER" id="PTHR47026:SF2">
    <property type="entry name" value="FLAGELLAR ASSOCIATED PROTEIN"/>
    <property type="match status" value="1"/>
</dbReference>
<feature type="compositionally biased region" description="Polar residues" evidence="2">
    <location>
        <begin position="368"/>
        <end position="378"/>
    </location>
</feature>
<dbReference type="EMBL" id="JAPFFF010000014">
    <property type="protein sequence ID" value="KAK8870564.1"/>
    <property type="molecule type" value="Genomic_DNA"/>
</dbReference>
<sequence>MTRISTRSYGMPAIRPKVRKYKYLYDENPDLQGIVFDIIDGLSIDEIEPELYPCILPLLREKERSLKEWRNQPASRSISSAIEHIENYRYCNDPKQLQPRGMRAVPTKAGNLSPTDISIQVDLALRGQFNHIDPRSYKILVKELQNVKQEALQNHDYLLAEQAVNASRRVIALNSDNTFAEITAAKVDELADKLILKETDRDELKQKWEKSIKDAEKQRDKDLQEIDQQNELELKEFDLQFQLEPPPELRKFSPNLLQIRAREKYMVQSGRYVEATALRKEANRLEAIESEEHKQRWINQLKLKREELIKKQEERKFVREMNANNAIEKMRRQSLQEIDHQVKAVQHVESRYEDATIVQNLGNTKKISSAKSTATTRCSGSSFTTSKTSSRPKTKVQQNQSNAALFRQRAMINTIIYSRIGQSPRRDKIQD</sequence>
<keyword evidence="1" id="KW-0175">Coiled coil</keyword>
<evidence type="ECO:0000313" key="3">
    <source>
        <dbReference type="EMBL" id="KAK8870564.1"/>
    </source>
</evidence>
<keyword evidence="4" id="KW-1185">Reference proteome</keyword>
<reference evidence="3 4" key="1">
    <citation type="submission" date="2024-04" db="EMBL/GenBank/DDBJ databases">
        <title>Tritrichomonas musculus Genome.</title>
        <authorList>
            <person name="Alves-Ferreira E."/>
            <person name="Grigg M."/>
            <person name="Lorenzi H."/>
            <person name="Galac M."/>
        </authorList>
    </citation>
    <scope>NUCLEOTIDE SEQUENCE [LARGE SCALE GENOMIC DNA]</scope>
    <source>
        <strain evidence="3 4">EAF2021</strain>
    </source>
</reference>
<feature type="region of interest" description="Disordered" evidence="2">
    <location>
        <begin position="368"/>
        <end position="400"/>
    </location>
</feature>
<accession>A0ABR2IYF0</accession>
<proteinExistence type="predicted"/>
<comment type="caution">
    <text evidence="3">The sequence shown here is derived from an EMBL/GenBank/DDBJ whole genome shotgun (WGS) entry which is preliminary data.</text>
</comment>
<protein>
    <submittedName>
        <fullName evidence="3">Uncharacterized protein</fullName>
    </submittedName>
</protein>
<evidence type="ECO:0000313" key="4">
    <source>
        <dbReference type="Proteomes" id="UP001470230"/>
    </source>
</evidence>
<evidence type="ECO:0000256" key="2">
    <source>
        <dbReference type="SAM" id="MobiDB-lite"/>
    </source>
</evidence>
<feature type="compositionally biased region" description="Low complexity" evidence="2">
    <location>
        <begin position="379"/>
        <end position="391"/>
    </location>
</feature>
<name>A0ABR2IYF0_9EUKA</name>
<gene>
    <name evidence="3" type="ORF">M9Y10_008450</name>
</gene>
<evidence type="ECO:0000256" key="1">
    <source>
        <dbReference type="SAM" id="Coils"/>
    </source>
</evidence>
<organism evidence="3 4">
    <name type="scientific">Tritrichomonas musculus</name>
    <dbReference type="NCBI Taxonomy" id="1915356"/>
    <lineage>
        <taxon>Eukaryota</taxon>
        <taxon>Metamonada</taxon>
        <taxon>Parabasalia</taxon>
        <taxon>Tritrichomonadida</taxon>
        <taxon>Tritrichomonadidae</taxon>
        <taxon>Tritrichomonas</taxon>
    </lineage>
</organism>
<feature type="coiled-coil region" evidence="1">
    <location>
        <begin position="187"/>
        <end position="232"/>
    </location>
</feature>